<accession>A0ABV7ZU74</accession>
<sequence length="53" mass="5762">MSNQQALELANKIENGLFRISGDAPRAMSTHEHDDTVEELRALVAQLKAALAS</sequence>
<protein>
    <submittedName>
        <fullName evidence="1">Uncharacterized protein</fullName>
    </submittedName>
</protein>
<dbReference type="RefSeq" id="WP_380693879.1">
    <property type="nucleotide sequence ID" value="NZ_JBHRYR010000002.1"/>
</dbReference>
<dbReference type="Proteomes" id="UP001595617">
    <property type="component" value="Unassembled WGS sequence"/>
</dbReference>
<keyword evidence="2" id="KW-1185">Reference proteome</keyword>
<evidence type="ECO:0000313" key="1">
    <source>
        <dbReference type="EMBL" id="MFC3852113.1"/>
    </source>
</evidence>
<reference evidence="2" key="1">
    <citation type="journal article" date="2019" name="Int. J. Syst. Evol. Microbiol.">
        <title>The Global Catalogue of Microorganisms (GCM) 10K type strain sequencing project: providing services to taxonomists for standard genome sequencing and annotation.</title>
        <authorList>
            <consortium name="The Broad Institute Genomics Platform"/>
            <consortium name="The Broad Institute Genome Sequencing Center for Infectious Disease"/>
            <person name="Wu L."/>
            <person name="Ma J."/>
        </authorList>
    </citation>
    <scope>NUCLEOTIDE SEQUENCE [LARGE SCALE GENOMIC DNA]</scope>
    <source>
        <strain evidence="2">IBRC 10765</strain>
    </source>
</reference>
<organism evidence="1 2">
    <name type="scientific">Saccharospirillum mangrovi</name>
    <dbReference type="NCBI Taxonomy" id="2161747"/>
    <lineage>
        <taxon>Bacteria</taxon>
        <taxon>Pseudomonadati</taxon>
        <taxon>Pseudomonadota</taxon>
        <taxon>Gammaproteobacteria</taxon>
        <taxon>Oceanospirillales</taxon>
        <taxon>Saccharospirillaceae</taxon>
        <taxon>Saccharospirillum</taxon>
    </lineage>
</organism>
<evidence type="ECO:0000313" key="2">
    <source>
        <dbReference type="Proteomes" id="UP001595617"/>
    </source>
</evidence>
<dbReference type="EMBL" id="JBHRYR010000002">
    <property type="protein sequence ID" value="MFC3852113.1"/>
    <property type="molecule type" value="Genomic_DNA"/>
</dbReference>
<gene>
    <name evidence="1" type="ORF">ACFOOG_04615</name>
</gene>
<proteinExistence type="predicted"/>
<name>A0ABV7ZU74_9GAMM</name>
<comment type="caution">
    <text evidence="1">The sequence shown here is derived from an EMBL/GenBank/DDBJ whole genome shotgun (WGS) entry which is preliminary data.</text>
</comment>